<proteinExistence type="predicted"/>
<keyword evidence="2" id="KW-1185">Reference proteome</keyword>
<evidence type="ECO:0000313" key="1">
    <source>
        <dbReference type="EMBL" id="GGE36516.1"/>
    </source>
</evidence>
<dbReference type="Proteomes" id="UP000602745">
    <property type="component" value="Unassembled WGS sequence"/>
</dbReference>
<name>A0A8J2VLL2_9RHOB</name>
<reference evidence="1" key="2">
    <citation type="submission" date="2020-09" db="EMBL/GenBank/DDBJ databases">
        <authorList>
            <person name="Sun Q."/>
            <person name="Sedlacek I."/>
        </authorList>
    </citation>
    <scope>NUCLEOTIDE SEQUENCE</scope>
    <source>
        <strain evidence="1">CCM 7684</strain>
    </source>
</reference>
<reference evidence="1" key="1">
    <citation type="journal article" date="2014" name="Int. J. Syst. Evol. Microbiol.">
        <title>Complete genome sequence of Corynebacterium casei LMG S-19264T (=DSM 44701T), isolated from a smear-ripened cheese.</title>
        <authorList>
            <consortium name="US DOE Joint Genome Institute (JGI-PGF)"/>
            <person name="Walter F."/>
            <person name="Albersmeier A."/>
            <person name="Kalinowski J."/>
            <person name="Ruckert C."/>
        </authorList>
    </citation>
    <scope>NUCLEOTIDE SEQUENCE</scope>
    <source>
        <strain evidence="1">CCM 7684</strain>
    </source>
</reference>
<accession>A0A8J2VLL2</accession>
<organism evidence="1 2">
    <name type="scientific">Agaricicola taiwanensis</name>
    <dbReference type="NCBI Taxonomy" id="591372"/>
    <lineage>
        <taxon>Bacteria</taxon>
        <taxon>Pseudomonadati</taxon>
        <taxon>Pseudomonadota</taxon>
        <taxon>Alphaproteobacteria</taxon>
        <taxon>Rhodobacterales</taxon>
        <taxon>Paracoccaceae</taxon>
        <taxon>Agaricicola</taxon>
    </lineage>
</organism>
<comment type="caution">
    <text evidence="1">The sequence shown here is derived from an EMBL/GenBank/DDBJ whole genome shotgun (WGS) entry which is preliminary data.</text>
</comment>
<dbReference type="RefSeq" id="WP_188408798.1">
    <property type="nucleotide sequence ID" value="NZ_BMCP01000001.1"/>
</dbReference>
<dbReference type="AlphaFoldDB" id="A0A8J2VLL2"/>
<evidence type="ECO:0000313" key="2">
    <source>
        <dbReference type="Proteomes" id="UP000602745"/>
    </source>
</evidence>
<sequence>MGDGHDKLDPNWLAVELASVVEDIANWSPGLRESYESLFGPLDLDARALNKEQTS</sequence>
<gene>
    <name evidence="1" type="ORF">GCM10007276_12510</name>
</gene>
<protein>
    <submittedName>
        <fullName evidence="1">Uncharacterized protein</fullName>
    </submittedName>
</protein>
<dbReference type="EMBL" id="BMCP01000001">
    <property type="protein sequence ID" value="GGE36516.1"/>
    <property type="molecule type" value="Genomic_DNA"/>
</dbReference>